<dbReference type="EMBL" id="FCOL02000009">
    <property type="protein sequence ID" value="SAL48892.1"/>
    <property type="molecule type" value="Genomic_DNA"/>
</dbReference>
<name>A0A158HX05_9BURK</name>
<keyword evidence="2" id="KW-1185">Reference proteome</keyword>
<comment type="caution">
    <text evidence="1">The sequence shown here is derived from an EMBL/GenBank/DDBJ whole genome shotgun (WGS) entry which is preliminary data.</text>
</comment>
<dbReference type="GO" id="GO:0003676">
    <property type="term" value="F:nucleic acid binding"/>
    <property type="evidence" value="ECO:0007669"/>
    <property type="project" value="InterPro"/>
</dbReference>
<dbReference type="Proteomes" id="UP000054925">
    <property type="component" value="Unassembled WGS sequence"/>
</dbReference>
<dbReference type="Gene3D" id="3.30.420.10">
    <property type="entry name" value="Ribonuclease H-like superfamily/Ribonuclease H"/>
    <property type="match status" value="1"/>
</dbReference>
<organism evidence="1 2">
    <name type="scientific">Caballeronia terrestris</name>
    <dbReference type="NCBI Taxonomy" id="1226301"/>
    <lineage>
        <taxon>Bacteria</taxon>
        <taxon>Pseudomonadati</taxon>
        <taxon>Pseudomonadota</taxon>
        <taxon>Betaproteobacteria</taxon>
        <taxon>Burkholderiales</taxon>
        <taxon>Burkholderiaceae</taxon>
        <taxon>Caballeronia</taxon>
    </lineage>
</organism>
<dbReference type="AlphaFoldDB" id="A0A158HX05"/>
<dbReference type="InterPro" id="IPR012337">
    <property type="entry name" value="RNaseH-like_sf"/>
</dbReference>
<dbReference type="SUPFAM" id="SSF53098">
    <property type="entry name" value="Ribonuclease H-like"/>
    <property type="match status" value="1"/>
</dbReference>
<dbReference type="InterPro" id="IPR036397">
    <property type="entry name" value="RNaseH_sf"/>
</dbReference>
<reference evidence="1" key="1">
    <citation type="submission" date="2016-01" db="EMBL/GenBank/DDBJ databases">
        <authorList>
            <person name="Peeters C."/>
        </authorList>
    </citation>
    <scope>NUCLEOTIDE SEQUENCE [LARGE SCALE GENOMIC DNA]</scope>
    <source>
        <strain evidence="1">LMG 22937</strain>
    </source>
</reference>
<evidence type="ECO:0000313" key="1">
    <source>
        <dbReference type="EMBL" id="SAL48892.1"/>
    </source>
</evidence>
<protein>
    <recommendedName>
        <fullName evidence="3">Integrase catalytic subunit</fullName>
    </recommendedName>
</protein>
<gene>
    <name evidence="1" type="ORF">AWB67_02219</name>
</gene>
<sequence length="101" mass="11691">MRFRNQMLVIEGFEKVAADLPFAMLGVDSDNDSAFMNQSVLDYCKGRGLVQTRSRAYRKNDQAWVKQKNGSVVRRLRLRSSERYRRQKRTGAAVRVITALH</sequence>
<evidence type="ECO:0000313" key="2">
    <source>
        <dbReference type="Proteomes" id="UP000054925"/>
    </source>
</evidence>
<accession>A0A158HX05</accession>
<proteinExistence type="predicted"/>
<evidence type="ECO:0008006" key="3">
    <source>
        <dbReference type="Google" id="ProtNLM"/>
    </source>
</evidence>